<dbReference type="STRING" id="1838285.SCAL_000150"/>
<dbReference type="Pfam" id="PF01609">
    <property type="entry name" value="DDE_Tnp_1"/>
    <property type="match status" value="1"/>
</dbReference>
<dbReference type="PANTHER" id="PTHR34614:SF2">
    <property type="entry name" value="TRANSPOSASE IS4-LIKE DOMAIN-CONTAINING PROTEIN"/>
    <property type="match status" value="1"/>
</dbReference>
<dbReference type="EMBL" id="LYOS01000001">
    <property type="protein sequence ID" value="OFV68474.1"/>
    <property type="molecule type" value="Genomic_DNA"/>
</dbReference>
<organism evidence="2 3">
    <name type="scientific">Candidatus Syntropharchaeum caldarium</name>
    <dbReference type="NCBI Taxonomy" id="1838285"/>
    <lineage>
        <taxon>Archaea</taxon>
        <taxon>Methanobacteriati</taxon>
        <taxon>Methanobacteriota</taxon>
        <taxon>Stenosarchaea group</taxon>
        <taxon>Methanomicrobia</taxon>
        <taxon>Methanosarcinales</taxon>
        <taxon>ANME-2 cluster</taxon>
        <taxon>Candidatus Syntropharchaeum</taxon>
    </lineage>
</organism>
<protein>
    <submittedName>
        <fullName evidence="2">Transposase (IS4)</fullName>
    </submittedName>
</protein>
<dbReference type="AlphaFoldDB" id="A0A1F2PBR8"/>
<accession>A0A1F2PBR8</accession>
<dbReference type="InterPro" id="IPR002559">
    <property type="entry name" value="Transposase_11"/>
</dbReference>
<reference evidence="2" key="1">
    <citation type="submission" date="2016-05" db="EMBL/GenBank/DDBJ databases">
        <title>Microbial consortia oxidize butane by reversing methanogenesis.</title>
        <authorList>
            <person name="Laso-Perez R."/>
            <person name="Richter M."/>
            <person name="Wegener G."/>
            <person name="Musat F."/>
        </authorList>
    </citation>
    <scope>NUCLEOTIDE SEQUENCE [LARGE SCALE GENOMIC DNA]</scope>
    <source>
        <strain evidence="2">BOX2</strain>
    </source>
</reference>
<evidence type="ECO:0000313" key="3">
    <source>
        <dbReference type="Proteomes" id="UP000186940"/>
    </source>
</evidence>
<dbReference type="GO" id="GO:0004803">
    <property type="term" value="F:transposase activity"/>
    <property type="evidence" value="ECO:0007669"/>
    <property type="project" value="InterPro"/>
</dbReference>
<feature type="domain" description="Transposase IS4-like" evidence="1">
    <location>
        <begin position="149"/>
        <end position="402"/>
    </location>
</feature>
<dbReference type="InterPro" id="IPR012337">
    <property type="entry name" value="RNaseH-like_sf"/>
</dbReference>
<gene>
    <name evidence="2" type="ORF">SCAL_000150</name>
</gene>
<dbReference type="Proteomes" id="UP000186940">
    <property type="component" value="Unassembled WGS sequence"/>
</dbReference>
<dbReference type="SUPFAM" id="SSF53098">
    <property type="entry name" value="Ribonuclease H-like"/>
    <property type="match status" value="1"/>
</dbReference>
<dbReference type="GO" id="GO:0006313">
    <property type="term" value="P:DNA transposition"/>
    <property type="evidence" value="ECO:0007669"/>
    <property type="project" value="InterPro"/>
</dbReference>
<name>A0A1F2PBR8_9EURY</name>
<keyword evidence="3" id="KW-1185">Reference proteome</keyword>
<proteinExistence type="predicted"/>
<dbReference type="PANTHER" id="PTHR34614">
    <property type="match status" value="1"/>
</dbReference>
<comment type="caution">
    <text evidence="2">The sequence shown here is derived from an EMBL/GenBank/DDBJ whole genome shotgun (WGS) entry which is preliminary data.</text>
</comment>
<dbReference type="GO" id="GO:0003677">
    <property type="term" value="F:DNA binding"/>
    <property type="evidence" value="ECO:0007669"/>
    <property type="project" value="InterPro"/>
</dbReference>
<evidence type="ECO:0000313" key="2">
    <source>
        <dbReference type="EMBL" id="OFV68474.1"/>
    </source>
</evidence>
<sequence>MSFIRYKKFGNKEYAYEVTSYWDPEKKKPRQKTKYLGVVVDKEKKIFKKKRREKLILDFGDTYFLNQFINRVTFFENIKKDMFLALIFYRLCYPSAMRYARMWYDGNIVRKFFDVDISSQRISEFLEEIGDESIQREFFKEYIRQITPSEGIVIDTTALPNQINIPTSAWGWHNEEIEKQIKLLLVIDRSTSLPLFFRYIAGNIVDVSTLKATVEELKKYGVSRYFVILDAGFFSEENIKELYNEEIQFLIRLPSLRKLYKRLIVEESRELESYRNAVRYGRRVLFVKQREVELFGKRVYAYVVLDPERKGREMRRTLLKVMDEIEEGEEEEMEYILMKKGIMILISSSELDRENVISLYYTRQIAEKLFGFSKDDLNLLPLRVHKEETLRGYLFLQFASLVVYSLLKRELGRDYTVEEILLTLRNLKCKVYEDEIIVQELTKQQRKIFERFGIMVPKRVGI</sequence>
<evidence type="ECO:0000259" key="1">
    <source>
        <dbReference type="Pfam" id="PF01609"/>
    </source>
</evidence>